<dbReference type="Proteomes" id="UP000594261">
    <property type="component" value="Chromosome 4"/>
</dbReference>
<dbReference type="Gramene" id="QL04p029705:mrna">
    <property type="protein sequence ID" value="QL04p029705:mrna:CDS:1"/>
    <property type="gene ID" value="QL04p029705"/>
</dbReference>
<dbReference type="InterPro" id="IPR036691">
    <property type="entry name" value="Endo/exonu/phosph_ase_sf"/>
</dbReference>
<evidence type="ECO:0000313" key="2">
    <source>
        <dbReference type="Proteomes" id="UP000594261"/>
    </source>
</evidence>
<name>A0A7N2LF37_QUELO</name>
<dbReference type="SUPFAM" id="SSF56219">
    <property type="entry name" value="DNase I-like"/>
    <property type="match status" value="1"/>
</dbReference>
<sequence length="147" mass="16342">MRKEYSKMSFWELESEVVLLGSYEGPWVCLGDFNFTISDSKISGGNRSGSSASNYLKELIFEFGAVDLGFSGNSFTWAGGRWGSSAIKRRLDRGIASISWRLAFPKASIAHLGAIKSDHAPILLDTNPEDGFAHRPFRFEAAWVRDN</sequence>
<dbReference type="AlphaFoldDB" id="A0A7N2LF37"/>
<dbReference type="EnsemblPlants" id="QL04p029705:mrna">
    <property type="protein sequence ID" value="QL04p029705:mrna:CDS:1"/>
    <property type="gene ID" value="QL04p029705"/>
</dbReference>
<dbReference type="OMA" id="LMEMNIR"/>
<evidence type="ECO:0000313" key="1">
    <source>
        <dbReference type="EnsemblPlants" id="QL04p029705:mrna:CDS:1"/>
    </source>
</evidence>
<accession>A0A7N2LF37</accession>
<reference evidence="1 2" key="1">
    <citation type="journal article" date="2016" name="G3 (Bethesda)">
        <title>First Draft Assembly and Annotation of the Genome of a California Endemic Oak Quercus lobata Nee (Fagaceae).</title>
        <authorList>
            <person name="Sork V.L."/>
            <person name="Fitz-Gibbon S.T."/>
            <person name="Puiu D."/>
            <person name="Crepeau M."/>
            <person name="Gugger P.F."/>
            <person name="Sherman R."/>
            <person name="Stevens K."/>
            <person name="Langley C.H."/>
            <person name="Pellegrini M."/>
            <person name="Salzberg S.L."/>
        </authorList>
    </citation>
    <scope>NUCLEOTIDE SEQUENCE [LARGE SCALE GENOMIC DNA]</scope>
    <source>
        <strain evidence="1 2">cv. SW786</strain>
    </source>
</reference>
<dbReference type="InParanoid" id="A0A7N2LF37"/>
<reference evidence="1" key="2">
    <citation type="submission" date="2021-01" db="UniProtKB">
        <authorList>
            <consortium name="EnsemblPlants"/>
        </authorList>
    </citation>
    <scope>IDENTIFICATION</scope>
</reference>
<dbReference type="EMBL" id="LRBV02000004">
    <property type="status" value="NOT_ANNOTATED_CDS"/>
    <property type="molecule type" value="Genomic_DNA"/>
</dbReference>
<keyword evidence="2" id="KW-1185">Reference proteome</keyword>
<dbReference type="PANTHER" id="PTHR33710:SF77">
    <property type="entry name" value="DNASE I-LIKE SUPERFAMILY PROTEIN"/>
    <property type="match status" value="1"/>
</dbReference>
<dbReference type="PANTHER" id="PTHR33710">
    <property type="entry name" value="BNAC02G09200D PROTEIN"/>
    <property type="match status" value="1"/>
</dbReference>
<dbReference type="Gene3D" id="3.60.10.10">
    <property type="entry name" value="Endonuclease/exonuclease/phosphatase"/>
    <property type="match status" value="1"/>
</dbReference>
<organism evidence="1 2">
    <name type="scientific">Quercus lobata</name>
    <name type="common">Valley oak</name>
    <dbReference type="NCBI Taxonomy" id="97700"/>
    <lineage>
        <taxon>Eukaryota</taxon>
        <taxon>Viridiplantae</taxon>
        <taxon>Streptophyta</taxon>
        <taxon>Embryophyta</taxon>
        <taxon>Tracheophyta</taxon>
        <taxon>Spermatophyta</taxon>
        <taxon>Magnoliopsida</taxon>
        <taxon>eudicotyledons</taxon>
        <taxon>Gunneridae</taxon>
        <taxon>Pentapetalae</taxon>
        <taxon>rosids</taxon>
        <taxon>fabids</taxon>
        <taxon>Fagales</taxon>
        <taxon>Fagaceae</taxon>
        <taxon>Quercus</taxon>
    </lineage>
</organism>
<protein>
    <submittedName>
        <fullName evidence="1">Uncharacterized protein</fullName>
    </submittedName>
</protein>
<proteinExistence type="predicted"/>